<dbReference type="GO" id="GO:0055085">
    <property type="term" value="P:transmembrane transport"/>
    <property type="evidence" value="ECO:0007669"/>
    <property type="project" value="InterPro"/>
</dbReference>
<feature type="domain" description="TonB C-terminal" evidence="1">
    <location>
        <begin position="2"/>
        <end position="72"/>
    </location>
</feature>
<gene>
    <name evidence="2" type="ORF">HJO_12931</name>
</gene>
<sequence>MPDAVIREHFSGCCRTGYTVDTDGRARDITVECTSPVFSSAAIDAIASATFKPARILGLPIRTTGQSHMVTFEMPGETGICAEGNHAWNNLIALGEEAFPFLTMDTGTMAPYATDALRAVGVARGWAAYYTTLDFETPCGPHPGYVPSIQDSEQIETMDWDALRQTGAAFEKVFAWMNCRDDMLKAYAEQAVAWHAEYDSAPANRIEHWTGSEMDRLIAGERSRYRHDLKFMKIYAGQIVRREQVLQDQGSADPGSPSEREVVPTYREPGLTEHEWTAADQFFYEQGPGPHQACLDNASTYGAKQACLGTWWGSK</sequence>
<dbReference type="Proteomes" id="UP000025171">
    <property type="component" value="Unassembled WGS sequence"/>
</dbReference>
<dbReference type="SUPFAM" id="SSF74653">
    <property type="entry name" value="TolA/TonB C-terminal domain"/>
    <property type="match status" value="1"/>
</dbReference>
<dbReference type="PATRIC" id="fig|1280950.3.peg.2592"/>
<evidence type="ECO:0000313" key="2">
    <source>
        <dbReference type="EMBL" id="KCZ90756.1"/>
    </source>
</evidence>
<dbReference type="STRING" id="1280950.HJO_12931"/>
<organism evidence="2 3">
    <name type="scientific">Hyphomonas johnsonii MHS-2</name>
    <dbReference type="NCBI Taxonomy" id="1280950"/>
    <lineage>
        <taxon>Bacteria</taxon>
        <taxon>Pseudomonadati</taxon>
        <taxon>Pseudomonadota</taxon>
        <taxon>Alphaproteobacteria</taxon>
        <taxon>Hyphomonadales</taxon>
        <taxon>Hyphomonadaceae</taxon>
        <taxon>Hyphomonas</taxon>
    </lineage>
</organism>
<dbReference type="Pfam" id="PF03544">
    <property type="entry name" value="TonB_C"/>
    <property type="match status" value="1"/>
</dbReference>
<proteinExistence type="predicted"/>
<accession>A0A059FJP4</accession>
<evidence type="ECO:0000259" key="1">
    <source>
        <dbReference type="Pfam" id="PF03544"/>
    </source>
</evidence>
<keyword evidence="3" id="KW-1185">Reference proteome</keyword>
<dbReference type="Gene3D" id="3.30.1150.10">
    <property type="match status" value="1"/>
</dbReference>
<reference evidence="2 3" key="1">
    <citation type="journal article" date="2014" name="Antonie Van Leeuwenhoek">
        <title>Hyphomonas beringensis sp. nov. and Hyphomonas chukchiensis sp. nov., isolated from surface seawater of the Bering Sea and Chukchi Sea.</title>
        <authorList>
            <person name="Li C."/>
            <person name="Lai Q."/>
            <person name="Li G."/>
            <person name="Dong C."/>
            <person name="Wang J."/>
            <person name="Liao Y."/>
            <person name="Shao Z."/>
        </authorList>
    </citation>
    <scope>NUCLEOTIDE SEQUENCE [LARGE SCALE GENOMIC DNA]</scope>
    <source>
        <strain evidence="2 3">MHS-2</strain>
    </source>
</reference>
<dbReference type="AlphaFoldDB" id="A0A059FJP4"/>
<protein>
    <recommendedName>
        <fullName evidence="1">TonB C-terminal domain-containing protein</fullName>
    </recommendedName>
</protein>
<dbReference type="OrthoDB" id="7616648at2"/>
<name>A0A059FJP4_9PROT</name>
<comment type="caution">
    <text evidence="2">The sequence shown here is derived from an EMBL/GenBank/DDBJ whole genome shotgun (WGS) entry which is preliminary data.</text>
</comment>
<dbReference type="EMBL" id="ARYK01000006">
    <property type="protein sequence ID" value="KCZ90756.1"/>
    <property type="molecule type" value="Genomic_DNA"/>
</dbReference>
<evidence type="ECO:0000313" key="3">
    <source>
        <dbReference type="Proteomes" id="UP000025171"/>
    </source>
</evidence>
<dbReference type="InterPro" id="IPR037682">
    <property type="entry name" value="TonB_C"/>
</dbReference>
<dbReference type="RefSeq" id="WP_035617500.1">
    <property type="nucleotide sequence ID" value="NZ_ARYK01000006.1"/>
</dbReference>